<name>A0AB39UUP7_9GAMM</name>
<protein>
    <submittedName>
        <fullName evidence="1">Uncharacterized protein</fullName>
    </submittedName>
</protein>
<evidence type="ECO:0000313" key="1">
    <source>
        <dbReference type="EMBL" id="XDT71864.1"/>
    </source>
</evidence>
<organism evidence="1">
    <name type="scientific">Thermohahella caldifontis</name>
    <dbReference type="NCBI Taxonomy" id="3142973"/>
    <lineage>
        <taxon>Bacteria</taxon>
        <taxon>Pseudomonadati</taxon>
        <taxon>Pseudomonadota</taxon>
        <taxon>Gammaproteobacteria</taxon>
        <taxon>Oceanospirillales</taxon>
        <taxon>Hahellaceae</taxon>
        <taxon>Thermohahella</taxon>
    </lineage>
</organism>
<reference evidence="1" key="1">
    <citation type="submission" date="2024-05" db="EMBL/GenBank/DDBJ databases">
        <title>Genome sequencing of novel strain.</title>
        <authorList>
            <person name="Ganbat D."/>
            <person name="Ganbat S."/>
            <person name="Lee S.-J."/>
        </authorList>
    </citation>
    <scope>NUCLEOTIDE SEQUENCE</scope>
    <source>
        <strain evidence="1">SMD15-11</strain>
    </source>
</reference>
<dbReference type="KEGG" id="tcd:AAIA72_13795"/>
<dbReference type="AlphaFoldDB" id="A0AB39UUP7"/>
<dbReference type="EMBL" id="CP154858">
    <property type="protein sequence ID" value="XDT71864.1"/>
    <property type="molecule type" value="Genomic_DNA"/>
</dbReference>
<sequence>MNQLIFNQASIFHLQQLEVQFRKRQGVRHRLSDESSRLELISQSSQSSDIIIQKYFRRFAHELEPELVEELIARGIVKPDSWV</sequence>
<gene>
    <name evidence="1" type="ORF">AAIA72_13795</name>
</gene>
<proteinExistence type="predicted"/>
<dbReference type="RefSeq" id="WP_369600888.1">
    <property type="nucleotide sequence ID" value="NZ_CP154858.1"/>
</dbReference>
<accession>A0AB39UUP7</accession>